<organism evidence="2">
    <name type="scientific">Arundo donax</name>
    <name type="common">Giant reed</name>
    <name type="synonym">Donax arundinaceus</name>
    <dbReference type="NCBI Taxonomy" id="35708"/>
    <lineage>
        <taxon>Eukaryota</taxon>
        <taxon>Viridiplantae</taxon>
        <taxon>Streptophyta</taxon>
        <taxon>Embryophyta</taxon>
        <taxon>Tracheophyta</taxon>
        <taxon>Spermatophyta</taxon>
        <taxon>Magnoliopsida</taxon>
        <taxon>Liliopsida</taxon>
        <taxon>Poales</taxon>
        <taxon>Poaceae</taxon>
        <taxon>PACMAD clade</taxon>
        <taxon>Arundinoideae</taxon>
        <taxon>Arundineae</taxon>
        <taxon>Arundo</taxon>
    </lineage>
</organism>
<accession>A0A0A9GD68</accession>
<name>A0A0A9GD68_ARUDO</name>
<dbReference type="EMBL" id="GBRH01175444">
    <property type="protein sequence ID" value="JAE22452.1"/>
    <property type="molecule type" value="Transcribed_RNA"/>
</dbReference>
<proteinExistence type="predicted"/>
<reference evidence="2" key="1">
    <citation type="submission" date="2014-09" db="EMBL/GenBank/DDBJ databases">
        <authorList>
            <person name="Magalhaes I.L.F."/>
            <person name="Oliveira U."/>
            <person name="Santos F.R."/>
            <person name="Vidigal T.H.D.A."/>
            <person name="Brescovit A.D."/>
            <person name="Santos A.J."/>
        </authorList>
    </citation>
    <scope>NUCLEOTIDE SEQUENCE</scope>
    <source>
        <tissue evidence="2">Shoot tissue taken approximately 20 cm above the soil surface</tissue>
    </source>
</reference>
<protein>
    <submittedName>
        <fullName evidence="2">Uncharacterized protein</fullName>
    </submittedName>
</protein>
<feature type="region of interest" description="Disordered" evidence="1">
    <location>
        <begin position="1"/>
        <end position="32"/>
    </location>
</feature>
<evidence type="ECO:0000256" key="1">
    <source>
        <dbReference type="SAM" id="MobiDB-lite"/>
    </source>
</evidence>
<evidence type="ECO:0000313" key="2">
    <source>
        <dbReference type="EMBL" id="JAE22452.1"/>
    </source>
</evidence>
<sequence length="32" mass="3749">MGQMKDCTDSRGTYCQRRRHHQTDHSLSVTVN</sequence>
<dbReference type="AlphaFoldDB" id="A0A0A9GD68"/>
<reference evidence="2" key="2">
    <citation type="journal article" date="2015" name="Data Brief">
        <title>Shoot transcriptome of the giant reed, Arundo donax.</title>
        <authorList>
            <person name="Barrero R.A."/>
            <person name="Guerrero F.D."/>
            <person name="Moolhuijzen P."/>
            <person name="Goolsby J.A."/>
            <person name="Tidwell J."/>
            <person name="Bellgard S.E."/>
            <person name="Bellgard M.I."/>
        </authorList>
    </citation>
    <scope>NUCLEOTIDE SEQUENCE</scope>
    <source>
        <tissue evidence="2">Shoot tissue taken approximately 20 cm above the soil surface</tissue>
    </source>
</reference>